<dbReference type="InterPro" id="IPR011101">
    <property type="entry name" value="DUF5131"/>
</dbReference>
<comment type="caution">
    <text evidence="1">The sequence shown here is derived from an EMBL/GenBank/DDBJ whole genome shotgun (WGS) entry which is preliminary data.</text>
</comment>
<sequence>MGDNTAIEWTNATWNPTVGCTIVSPGCTNCYAMGQAARLLDGNPATPHYKDTTRRVNGNAVWTGKLALAPDDILLQPLKWKRPRMIFVNSMSDLFHESVPDEWIDEVFAVMALAPQHTFQVLTKRADRMQSYFQGMRESGFGAKRDPRPEILNEMDKLWPGSWKNFDLGAFPLDNVWLGVSVEDQARANERIPALLDTPAAIRFVSVEPLLGPIDFRSIDADGESVMDVLYPRTWEEEWEDWRDTEPTEEQARESFFDWFSLGTMPTGRMHHRLDWVIVGGESGPGARPMHPDWARSIRDQCTAAGVPFFFKQWGAWNPVKVVDHGDGPFGVGAGGDPLLTYPNIPAYPSIRLGEQEMWRVGKKRAGRLLDGIEHNAMPGDTA</sequence>
<evidence type="ECO:0000313" key="1">
    <source>
        <dbReference type="EMBL" id="MBB4042055.1"/>
    </source>
</evidence>
<dbReference type="Pfam" id="PF07505">
    <property type="entry name" value="DUF5131"/>
    <property type="match status" value="1"/>
</dbReference>
<dbReference type="EMBL" id="JACIDC010000018">
    <property type="protein sequence ID" value="MBB4042055.1"/>
    <property type="molecule type" value="Genomic_DNA"/>
</dbReference>
<reference evidence="1 2" key="1">
    <citation type="submission" date="2020-08" db="EMBL/GenBank/DDBJ databases">
        <title>Genomic Encyclopedia of Type Strains, Phase IV (KMG-IV): sequencing the most valuable type-strain genomes for metagenomic binning, comparative biology and taxonomic classification.</title>
        <authorList>
            <person name="Goeker M."/>
        </authorList>
    </citation>
    <scope>NUCLEOTIDE SEQUENCE [LARGE SCALE GENOMIC DNA]</scope>
    <source>
        <strain evidence="1 2">DSM 15743</strain>
    </source>
</reference>
<name>A0A7W6IJM4_9HYPH</name>
<organism evidence="1 2">
    <name type="scientific">Microvirga flocculans</name>
    <dbReference type="NCBI Taxonomy" id="217168"/>
    <lineage>
        <taxon>Bacteria</taxon>
        <taxon>Pseudomonadati</taxon>
        <taxon>Pseudomonadota</taxon>
        <taxon>Alphaproteobacteria</taxon>
        <taxon>Hyphomicrobiales</taxon>
        <taxon>Methylobacteriaceae</taxon>
        <taxon>Microvirga</taxon>
    </lineage>
</organism>
<proteinExistence type="predicted"/>
<accession>A0A7W6IJM4</accession>
<protein>
    <submittedName>
        <fullName evidence="1">Protein gp37</fullName>
    </submittedName>
</protein>
<keyword evidence="2" id="KW-1185">Reference proteome</keyword>
<dbReference type="RefSeq" id="WP_027316087.1">
    <property type="nucleotide sequence ID" value="NZ_JACIDC010000018.1"/>
</dbReference>
<gene>
    <name evidence="1" type="ORF">GGR34_003740</name>
</gene>
<evidence type="ECO:0000313" key="2">
    <source>
        <dbReference type="Proteomes" id="UP000519439"/>
    </source>
</evidence>
<dbReference type="Proteomes" id="UP000519439">
    <property type="component" value="Unassembled WGS sequence"/>
</dbReference>
<dbReference type="AlphaFoldDB" id="A0A7W6IJM4"/>